<gene>
    <name evidence="2" type="ORF">CLV46_1799</name>
</gene>
<organism evidence="2 3">
    <name type="scientific">Diaminobutyricimonas aerilata</name>
    <dbReference type="NCBI Taxonomy" id="1162967"/>
    <lineage>
        <taxon>Bacteria</taxon>
        <taxon>Bacillati</taxon>
        <taxon>Actinomycetota</taxon>
        <taxon>Actinomycetes</taxon>
        <taxon>Micrococcales</taxon>
        <taxon>Microbacteriaceae</taxon>
        <taxon>Diaminobutyricimonas</taxon>
    </lineage>
</organism>
<dbReference type="EMBL" id="PGFF01000001">
    <property type="protein sequence ID" value="PJJ72234.1"/>
    <property type="molecule type" value="Genomic_DNA"/>
</dbReference>
<evidence type="ECO:0000313" key="3">
    <source>
        <dbReference type="Proteomes" id="UP000228758"/>
    </source>
</evidence>
<dbReference type="RefSeq" id="WP_100364449.1">
    <property type="nucleotide sequence ID" value="NZ_PGFF01000001.1"/>
</dbReference>
<dbReference type="Proteomes" id="UP000228758">
    <property type="component" value="Unassembled WGS sequence"/>
</dbReference>
<accession>A0A2M9CK15</accession>
<feature type="compositionally biased region" description="Low complexity" evidence="1">
    <location>
        <begin position="73"/>
        <end position="84"/>
    </location>
</feature>
<comment type="caution">
    <text evidence="2">The sequence shown here is derived from an EMBL/GenBank/DDBJ whole genome shotgun (WGS) entry which is preliminary data.</text>
</comment>
<sequence>MSERRRPAPPFNPQALVETVPRRVITERMLAHARVNAEETIDRDVLRALRASAGASGHPTPEAPTTPGVEGTAAGPVPAADAARGGPFTRVWRATVRVFTRAGHAVGRVARAPFARS</sequence>
<proteinExistence type="predicted"/>
<evidence type="ECO:0000256" key="1">
    <source>
        <dbReference type="SAM" id="MobiDB-lite"/>
    </source>
</evidence>
<evidence type="ECO:0000313" key="2">
    <source>
        <dbReference type="EMBL" id="PJJ72234.1"/>
    </source>
</evidence>
<feature type="region of interest" description="Disordered" evidence="1">
    <location>
        <begin position="52"/>
        <end position="84"/>
    </location>
</feature>
<name>A0A2M9CK15_9MICO</name>
<keyword evidence="3" id="KW-1185">Reference proteome</keyword>
<reference evidence="2 3" key="1">
    <citation type="submission" date="2017-11" db="EMBL/GenBank/DDBJ databases">
        <title>Genomic Encyclopedia of Archaeal and Bacterial Type Strains, Phase II (KMG-II): From Individual Species to Whole Genera.</title>
        <authorList>
            <person name="Goeker M."/>
        </authorList>
    </citation>
    <scope>NUCLEOTIDE SEQUENCE [LARGE SCALE GENOMIC DNA]</scope>
    <source>
        <strain evidence="2 3">DSM 27393</strain>
    </source>
</reference>
<dbReference type="AlphaFoldDB" id="A0A2M9CK15"/>
<protein>
    <submittedName>
        <fullName evidence="2">Uncharacterized protein</fullName>
    </submittedName>
</protein>